<gene>
    <name evidence="2" type="ORF">Pan44_37570</name>
</gene>
<evidence type="ECO:0000313" key="3">
    <source>
        <dbReference type="Proteomes" id="UP000315700"/>
    </source>
</evidence>
<name>A0A517SHW4_9PLAN</name>
<reference evidence="2 3" key="1">
    <citation type="submission" date="2019-02" db="EMBL/GenBank/DDBJ databases">
        <title>Deep-cultivation of Planctomycetes and their phenomic and genomic characterization uncovers novel biology.</title>
        <authorList>
            <person name="Wiegand S."/>
            <person name="Jogler M."/>
            <person name="Boedeker C."/>
            <person name="Pinto D."/>
            <person name="Vollmers J."/>
            <person name="Rivas-Marin E."/>
            <person name="Kohn T."/>
            <person name="Peeters S.H."/>
            <person name="Heuer A."/>
            <person name="Rast P."/>
            <person name="Oberbeckmann S."/>
            <person name="Bunk B."/>
            <person name="Jeske O."/>
            <person name="Meyerdierks A."/>
            <person name="Storesund J.E."/>
            <person name="Kallscheuer N."/>
            <person name="Luecker S."/>
            <person name="Lage O.M."/>
            <person name="Pohl T."/>
            <person name="Merkel B.J."/>
            <person name="Hornburger P."/>
            <person name="Mueller R.-W."/>
            <person name="Bruemmer F."/>
            <person name="Labrenz M."/>
            <person name="Spormann A.M."/>
            <person name="Op den Camp H."/>
            <person name="Overmann J."/>
            <person name="Amann R."/>
            <person name="Jetten M.S.M."/>
            <person name="Mascher T."/>
            <person name="Medema M.H."/>
            <person name="Devos D.P."/>
            <person name="Kaster A.-K."/>
            <person name="Ovreas L."/>
            <person name="Rohde M."/>
            <person name="Galperin M.Y."/>
            <person name="Jogler C."/>
        </authorList>
    </citation>
    <scope>NUCLEOTIDE SEQUENCE [LARGE SCALE GENOMIC DNA]</scope>
    <source>
        <strain evidence="2 3">Pan44</strain>
    </source>
</reference>
<dbReference type="AlphaFoldDB" id="A0A517SHW4"/>
<keyword evidence="1" id="KW-0472">Membrane</keyword>
<keyword evidence="1" id="KW-0812">Transmembrane</keyword>
<keyword evidence="1" id="KW-1133">Transmembrane helix</keyword>
<feature type="transmembrane region" description="Helical" evidence="1">
    <location>
        <begin position="6"/>
        <end position="27"/>
    </location>
</feature>
<proteinExistence type="predicted"/>
<evidence type="ECO:0000313" key="2">
    <source>
        <dbReference type="EMBL" id="QDT55711.1"/>
    </source>
</evidence>
<accession>A0A517SHW4</accession>
<dbReference type="InParanoid" id="A0A517SHW4"/>
<dbReference type="Proteomes" id="UP000315700">
    <property type="component" value="Chromosome"/>
</dbReference>
<protein>
    <submittedName>
        <fullName evidence="2">Uncharacterized protein</fullName>
    </submittedName>
</protein>
<dbReference type="EMBL" id="CP036271">
    <property type="protein sequence ID" value="QDT55711.1"/>
    <property type="molecule type" value="Genomic_DNA"/>
</dbReference>
<keyword evidence="3" id="KW-1185">Reference proteome</keyword>
<evidence type="ECO:0000256" key="1">
    <source>
        <dbReference type="SAM" id="Phobius"/>
    </source>
</evidence>
<sequence length="62" mass="7329">MKTVPEEWAMVMMVMAMMSVVVVMMMMRRMTARNEWAACERRTGLYDDDQAQKGREQLAEHE</sequence>
<organism evidence="2 3">
    <name type="scientific">Caulifigura coniformis</name>
    <dbReference type="NCBI Taxonomy" id="2527983"/>
    <lineage>
        <taxon>Bacteria</taxon>
        <taxon>Pseudomonadati</taxon>
        <taxon>Planctomycetota</taxon>
        <taxon>Planctomycetia</taxon>
        <taxon>Planctomycetales</taxon>
        <taxon>Planctomycetaceae</taxon>
        <taxon>Caulifigura</taxon>
    </lineage>
</organism>
<dbReference type="KEGG" id="ccos:Pan44_37570"/>